<sequence length="100" mass="11493">MMFQMLQTVEQFSGAATEDPHLHLKQFLEVASNFKIPGITDDAFRLRLFPYSLRDRAKSCLNSLEPNSIATWNALAEKLLAKYFPPVKNAKMRNDITSFR</sequence>
<organism evidence="2 3">
    <name type="scientific">Trifolium medium</name>
    <dbReference type="NCBI Taxonomy" id="97028"/>
    <lineage>
        <taxon>Eukaryota</taxon>
        <taxon>Viridiplantae</taxon>
        <taxon>Streptophyta</taxon>
        <taxon>Embryophyta</taxon>
        <taxon>Tracheophyta</taxon>
        <taxon>Spermatophyta</taxon>
        <taxon>Magnoliopsida</taxon>
        <taxon>eudicotyledons</taxon>
        <taxon>Gunneridae</taxon>
        <taxon>Pentapetalae</taxon>
        <taxon>rosids</taxon>
        <taxon>fabids</taxon>
        <taxon>Fabales</taxon>
        <taxon>Fabaceae</taxon>
        <taxon>Papilionoideae</taxon>
        <taxon>50 kb inversion clade</taxon>
        <taxon>NPAAA clade</taxon>
        <taxon>Hologalegina</taxon>
        <taxon>IRL clade</taxon>
        <taxon>Trifolieae</taxon>
        <taxon>Trifolium</taxon>
    </lineage>
</organism>
<dbReference type="Pfam" id="PF03732">
    <property type="entry name" value="Retrotrans_gag"/>
    <property type="match status" value="1"/>
</dbReference>
<feature type="domain" description="Retrotransposon gag" evidence="1">
    <location>
        <begin position="47"/>
        <end position="100"/>
    </location>
</feature>
<dbReference type="Proteomes" id="UP000265520">
    <property type="component" value="Unassembled WGS sequence"/>
</dbReference>
<proteinExistence type="predicted"/>
<dbReference type="EMBL" id="LXQA010321327">
    <property type="protein sequence ID" value="MCI43730.1"/>
    <property type="molecule type" value="Genomic_DNA"/>
</dbReference>
<accession>A0A392S6W6</accession>
<dbReference type="AlphaFoldDB" id="A0A392S6W6"/>
<evidence type="ECO:0000313" key="2">
    <source>
        <dbReference type="EMBL" id="MCI43730.1"/>
    </source>
</evidence>
<protein>
    <recommendedName>
        <fullName evidence="1">Retrotransposon gag domain-containing protein</fullName>
    </recommendedName>
</protein>
<dbReference type="InterPro" id="IPR005162">
    <property type="entry name" value="Retrotrans_gag_dom"/>
</dbReference>
<reference evidence="2 3" key="1">
    <citation type="journal article" date="2018" name="Front. Plant Sci.">
        <title>Red Clover (Trifolium pratense) and Zigzag Clover (T. medium) - A Picture of Genomic Similarities and Differences.</title>
        <authorList>
            <person name="Dluhosova J."/>
            <person name="Istvanek J."/>
            <person name="Nedelnik J."/>
            <person name="Repkova J."/>
        </authorList>
    </citation>
    <scope>NUCLEOTIDE SEQUENCE [LARGE SCALE GENOMIC DNA]</scope>
    <source>
        <strain evidence="3">cv. 10/8</strain>
        <tissue evidence="2">Leaf</tissue>
    </source>
</reference>
<name>A0A392S6W6_9FABA</name>
<evidence type="ECO:0000259" key="1">
    <source>
        <dbReference type="Pfam" id="PF03732"/>
    </source>
</evidence>
<dbReference type="PANTHER" id="PTHR33223:SF6">
    <property type="entry name" value="CCHC-TYPE DOMAIN-CONTAINING PROTEIN"/>
    <property type="match status" value="1"/>
</dbReference>
<keyword evidence="3" id="KW-1185">Reference proteome</keyword>
<evidence type="ECO:0000313" key="3">
    <source>
        <dbReference type="Proteomes" id="UP000265520"/>
    </source>
</evidence>
<dbReference type="PANTHER" id="PTHR33223">
    <property type="entry name" value="CCHC-TYPE DOMAIN-CONTAINING PROTEIN"/>
    <property type="match status" value="1"/>
</dbReference>
<comment type="caution">
    <text evidence="2">The sequence shown here is derived from an EMBL/GenBank/DDBJ whole genome shotgun (WGS) entry which is preliminary data.</text>
</comment>
<feature type="non-terminal residue" evidence="2">
    <location>
        <position position="100"/>
    </location>
</feature>